<reference evidence="1 2" key="1">
    <citation type="submission" date="2017-11" db="EMBL/GenBank/DDBJ databases">
        <title>De-novo sequencing of pomegranate (Punica granatum L.) genome.</title>
        <authorList>
            <person name="Akparov Z."/>
            <person name="Amiraslanov A."/>
            <person name="Hajiyeva S."/>
            <person name="Abbasov M."/>
            <person name="Kaur K."/>
            <person name="Hamwieh A."/>
            <person name="Solovyev V."/>
            <person name="Salamov A."/>
            <person name="Braich B."/>
            <person name="Kosarev P."/>
            <person name="Mahmoud A."/>
            <person name="Hajiyev E."/>
            <person name="Babayeva S."/>
            <person name="Izzatullayeva V."/>
            <person name="Mammadov A."/>
            <person name="Mammadov A."/>
            <person name="Sharifova S."/>
            <person name="Ojaghi J."/>
            <person name="Eynullazada K."/>
            <person name="Bayramov B."/>
            <person name="Abdulazimova A."/>
            <person name="Shahmuradov I."/>
        </authorList>
    </citation>
    <scope>NUCLEOTIDE SEQUENCE [LARGE SCALE GENOMIC DNA]</scope>
    <source>
        <strain evidence="2">cv. AG2017</strain>
        <tissue evidence="1">Leaf</tissue>
    </source>
</reference>
<dbReference type="Proteomes" id="UP000233551">
    <property type="component" value="Unassembled WGS sequence"/>
</dbReference>
<dbReference type="EMBL" id="PGOL01002001">
    <property type="protein sequence ID" value="PKI51635.1"/>
    <property type="molecule type" value="Genomic_DNA"/>
</dbReference>
<dbReference type="AlphaFoldDB" id="A0A2I0J5W9"/>
<accession>A0A2I0J5W9</accession>
<sequence length="78" mass="8388">MAKEGLVPTQRDEALFGVPLKWGWGWGRLPTVVATIAATTATIGVTGHTRDRSIMVVMTTIAATTTLIGVTNHRRGDR</sequence>
<proteinExistence type="predicted"/>
<evidence type="ECO:0000313" key="2">
    <source>
        <dbReference type="Proteomes" id="UP000233551"/>
    </source>
</evidence>
<protein>
    <submittedName>
        <fullName evidence="1">Uncharacterized protein</fullName>
    </submittedName>
</protein>
<evidence type="ECO:0000313" key="1">
    <source>
        <dbReference type="EMBL" id="PKI51635.1"/>
    </source>
</evidence>
<gene>
    <name evidence="1" type="ORF">CRG98_027937</name>
</gene>
<keyword evidence="2" id="KW-1185">Reference proteome</keyword>
<organism evidence="1 2">
    <name type="scientific">Punica granatum</name>
    <name type="common">Pomegranate</name>
    <dbReference type="NCBI Taxonomy" id="22663"/>
    <lineage>
        <taxon>Eukaryota</taxon>
        <taxon>Viridiplantae</taxon>
        <taxon>Streptophyta</taxon>
        <taxon>Embryophyta</taxon>
        <taxon>Tracheophyta</taxon>
        <taxon>Spermatophyta</taxon>
        <taxon>Magnoliopsida</taxon>
        <taxon>eudicotyledons</taxon>
        <taxon>Gunneridae</taxon>
        <taxon>Pentapetalae</taxon>
        <taxon>rosids</taxon>
        <taxon>malvids</taxon>
        <taxon>Myrtales</taxon>
        <taxon>Lythraceae</taxon>
        <taxon>Punica</taxon>
    </lineage>
</organism>
<comment type="caution">
    <text evidence="1">The sequence shown here is derived from an EMBL/GenBank/DDBJ whole genome shotgun (WGS) entry which is preliminary data.</text>
</comment>
<name>A0A2I0J5W9_PUNGR</name>